<dbReference type="CDD" id="cd01347">
    <property type="entry name" value="ligand_gated_channel"/>
    <property type="match status" value="1"/>
</dbReference>
<keyword evidence="5" id="KW-0410">Iron transport</keyword>
<keyword evidence="12 19" id="KW-0675">Receptor</keyword>
<keyword evidence="13 14" id="KW-0998">Cell outer membrane</keyword>
<dbReference type="Pfam" id="PF13715">
    <property type="entry name" value="CarbopepD_reg_2"/>
    <property type="match status" value="1"/>
</dbReference>
<dbReference type="EMBL" id="BAAAFI010000007">
    <property type="protein sequence ID" value="GAA0878847.1"/>
    <property type="molecule type" value="Genomic_DNA"/>
</dbReference>
<dbReference type="Proteomes" id="UP001500469">
    <property type="component" value="Unassembled WGS sequence"/>
</dbReference>
<keyword evidence="8" id="KW-0408">Iron</keyword>
<evidence type="ECO:0000256" key="5">
    <source>
        <dbReference type="ARBA" id="ARBA00022496"/>
    </source>
</evidence>
<evidence type="ECO:0000256" key="1">
    <source>
        <dbReference type="ARBA" id="ARBA00004571"/>
    </source>
</evidence>
<dbReference type="PANTHER" id="PTHR32552">
    <property type="entry name" value="FERRICHROME IRON RECEPTOR-RELATED"/>
    <property type="match status" value="1"/>
</dbReference>
<evidence type="ECO:0000256" key="12">
    <source>
        <dbReference type="ARBA" id="ARBA00023170"/>
    </source>
</evidence>
<keyword evidence="7 16" id="KW-0732">Signal</keyword>
<evidence type="ECO:0000256" key="3">
    <source>
        <dbReference type="ARBA" id="ARBA00022448"/>
    </source>
</evidence>
<reference evidence="19 20" key="1">
    <citation type="journal article" date="2019" name="Int. J. Syst. Evol. Microbiol.">
        <title>The Global Catalogue of Microorganisms (GCM) 10K type strain sequencing project: providing services to taxonomists for standard genome sequencing and annotation.</title>
        <authorList>
            <consortium name="The Broad Institute Genomics Platform"/>
            <consortium name="The Broad Institute Genome Sequencing Center for Infectious Disease"/>
            <person name="Wu L."/>
            <person name="Ma J."/>
        </authorList>
    </citation>
    <scope>NUCLEOTIDE SEQUENCE [LARGE SCALE GENOMIC DNA]</scope>
    <source>
        <strain evidence="19 20">JCM 16112</strain>
    </source>
</reference>
<comment type="caution">
    <text evidence="19">The sequence shown here is derived from an EMBL/GenBank/DDBJ whole genome shotgun (WGS) entry which is preliminary data.</text>
</comment>
<evidence type="ECO:0000256" key="10">
    <source>
        <dbReference type="ARBA" id="ARBA00023077"/>
    </source>
</evidence>
<organism evidence="19 20">
    <name type="scientific">Algoriphagus jejuensis</name>
    <dbReference type="NCBI Taxonomy" id="419934"/>
    <lineage>
        <taxon>Bacteria</taxon>
        <taxon>Pseudomonadati</taxon>
        <taxon>Bacteroidota</taxon>
        <taxon>Cytophagia</taxon>
        <taxon>Cytophagales</taxon>
        <taxon>Cyclobacteriaceae</taxon>
        <taxon>Algoriphagus</taxon>
    </lineage>
</organism>
<keyword evidence="3 14" id="KW-0813">Transport</keyword>
<evidence type="ECO:0000259" key="17">
    <source>
        <dbReference type="Pfam" id="PF00593"/>
    </source>
</evidence>
<feature type="chain" id="PRO_5047080586" evidence="16">
    <location>
        <begin position="22"/>
        <end position="793"/>
    </location>
</feature>
<evidence type="ECO:0000256" key="9">
    <source>
        <dbReference type="ARBA" id="ARBA00023065"/>
    </source>
</evidence>
<dbReference type="Pfam" id="PF07715">
    <property type="entry name" value="Plug"/>
    <property type="match status" value="1"/>
</dbReference>
<dbReference type="InterPro" id="IPR010917">
    <property type="entry name" value="TonB_rcpt_CS"/>
</dbReference>
<evidence type="ECO:0000256" key="16">
    <source>
        <dbReference type="SAM" id="SignalP"/>
    </source>
</evidence>
<proteinExistence type="inferred from homology"/>
<name>A0ABN1MZ78_9BACT</name>
<dbReference type="SUPFAM" id="SSF49464">
    <property type="entry name" value="Carboxypeptidase regulatory domain-like"/>
    <property type="match status" value="1"/>
</dbReference>
<keyword evidence="20" id="KW-1185">Reference proteome</keyword>
<feature type="domain" description="TonB-dependent receptor-like beta-barrel" evidence="17">
    <location>
        <begin position="352"/>
        <end position="765"/>
    </location>
</feature>
<dbReference type="InterPro" id="IPR037066">
    <property type="entry name" value="Plug_dom_sf"/>
</dbReference>
<keyword evidence="11 14" id="KW-0472">Membrane</keyword>
<dbReference type="NCBIfam" id="TIGR01783">
    <property type="entry name" value="TonB-siderophor"/>
    <property type="match status" value="1"/>
</dbReference>
<dbReference type="PROSITE" id="PS01156">
    <property type="entry name" value="TONB_DEPENDENT_REC_2"/>
    <property type="match status" value="1"/>
</dbReference>
<comment type="subcellular location">
    <subcellularLocation>
        <location evidence="1 14">Cell outer membrane</location>
        <topology evidence="1 14">Multi-pass membrane protein</topology>
    </subcellularLocation>
</comment>
<dbReference type="SUPFAM" id="SSF56935">
    <property type="entry name" value="Porins"/>
    <property type="match status" value="1"/>
</dbReference>
<sequence length="793" mass="86776">MNSKLILYCNFFFLALGTAYAQNAGLKGQVTTSDKKPIEFVNVGLKGVSKGNSTDRLGNYEIKNIQPGTYTIFASLVGAEKQEQTVTLAAGELITLNFTLSESSTALEEVIVSDLSSNRFYSDSSFTVGKLPLKDLENPQVYNSISSKLLREQVVTNMNDALKNATGVTRLWESTGRGGDGAEFYSMRGFAVQPSMVNGLPSVNNGSLDPANVETIDVIKGPSGTLFGSPLISYGGLINITTKKPMDQFKGEVGFVTGSFGLNRLTGDINVPLTEQASMRVNTAYQSQSSFQDAGGRESFFVAPSFKLKASERLTFLINTEFLSSQSANAPMIFLSRYAPISFKSMELFDRNYNNSFTSDELTIQNTTYAIQAQAFYKLSDKWTSQTAISRSMTKTNGYYQYLWDQSNGNDFLRYISNRNGQTLTTDIQQNFIGTFDLGFLKNKIVIGVDYFQSQIRNSSSGWVGNGIVSLEDGNDTGDLTKAGVDDLLIGSFEGNSTAENEILSAYVSDVIEVLPNFSVMASVRVDRFSGQTAYWSTDEVNSQTAVSPKFGFVYQPIKDKVSVFGNYMDGFVNVAPAQVSDIDGSNPRLMAFDPEHANQYELGVKTNLYQEKISLTASYYNITVSNRVMTDPNNVNNSIQGGAVESKGFELSLVASPATGWNIVAGFSKNDAVVTKDNPEDGYLGLRPEEAGPENLVNFWTSYTFSQGALRGFGLGFGGNTASEYLTINRAETGTFTLPAYQVFNASLSYSGAQYLLALKLNNLSDEKYYSGWSTVTPQNPRNVSLSLNYRF</sequence>
<evidence type="ECO:0000256" key="7">
    <source>
        <dbReference type="ARBA" id="ARBA00022729"/>
    </source>
</evidence>
<evidence type="ECO:0000259" key="18">
    <source>
        <dbReference type="Pfam" id="PF07715"/>
    </source>
</evidence>
<accession>A0ABN1MZ78</accession>
<dbReference type="InterPro" id="IPR012910">
    <property type="entry name" value="Plug_dom"/>
</dbReference>
<dbReference type="PROSITE" id="PS52016">
    <property type="entry name" value="TONB_DEPENDENT_REC_3"/>
    <property type="match status" value="1"/>
</dbReference>
<protein>
    <submittedName>
        <fullName evidence="19">TonB-dependent receptor</fullName>
    </submittedName>
</protein>
<evidence type="ECO:0000313" key="19">
    <source>
        <dbReference type="EMBL" id="GAA0878847.1"/>
    </source>
</evidence>
<dbReference type="Gene3D" id="2.170.130.10">
    <property type="entry name" value="TonB-dependent receptor, plug domain"/>
    <property type="match status" value="1"/>
</dbReference>
<evidence type="ECO:0000256" key="2">
    <source>
        <dbReference type="ARBA" id="ARBA00009810"/>
    </source>
</evidence>
<evidence type="ECO:0000256" key="8">
    <source>
        <dbReference type="ARBA" id="ARBA00023004"/>
    </source>
</evidence>
<keyword evidence="4 14" id="KW-1134">Transmembrane beta strand</keyword>
<comment type="similarity">
    <text evidence="2 14 15">Belongs to the TonB-dependent receptor family.</text>
</comment>
<dbReference type="InterPro" id="IPR039426">
    <property type="entry name" value="TonB-dep_rcpt-like"/>
</dbReference>
<dbReference type="RefSeq" id="WP_343850630.1">
    <property type="nucleotide sequence ID" value="NZ_BAAAFI010000007.1"/>
</dbReference>
<evidence type="ECO:0000256" key="11">
    <source>
        <dbReference type="ARBA" id="ARBA00023136"/>
    </source>
</evidence>
<feature type="domain" description="TonB-dependent receptor plug" evidence="18">
    <location>
        <begin position="137"/>
        <end position="229"/>
    </location>
</feature>
<dbReference type="InterPro" id="IPR010105">
    <property type="entry name" value="TonB_sidphr_rcpt"/>
</dbReference>
<dbReference type="InterPro" id="IPR008969">
    <property type="entry name" value="CarboxyPept-like_regulatory"/>
</dbReference>
<gene>
    <name evidence="19" type="ORF">GCM10009119_18150</name>
</gene>
<dbReference type="InterPro" id="IPR000531">
    <property type="entry name" value="Beta-barrel_TonB"/>
</dbReference>
<evidence type="ECO:0000256" key="13">
    <source>
        <dbReference type="ARBA" id="ARBA00023237"/>
    </source>
</evidence>
<evidence type="ECO:0000256" key="14">
    <source>
        <dbReference type="PROSITE-ProRule" id="PRU01360"/>
    </source>
</evidence>
<dbReference type="Gene3D" id="2.60.40.1120">
    <property type="entry name" value="Carboxypeptidase-like, regulatory domain"/>
    <property type="match status" value="1"/>
</dbReference>
<dbReference type="InterPro" id="IPR036942">
    <property type="entry name" value="Beta-barrel_TonB_sf"/>
</dbReference>
<keyword evidence="6 14" id="KW-0812">Transmembrane</keyword>
<keyword evidence="10 15" id="KW-0798">TonB box</keyword>
<evidence type="ECO:0000256" key="15">
    <source>
        <dbReference type="RuleBase" id="RU003357"/>
    </source>
</evidence>
<evidence type="ECO:0000256" key="6">
    <source>
        <dbReference type="ARBA" id="ARBA00022692"/>
    </source>
</evidence>
<dbReference type="Gene3D" id="2.40.170.20">
    <property type="entry name" value="TonB-dependent receptor, beta-barrel domain"/>
    <property type="match status" value="1"/>
</dbReference>
<feature type="signal peptide" evidence="16">
    <location>
        <begin position="1"/>
        <end position="21"/>
    </location>
</feature>
<dbReference type="Pfam" id="PF00593">
    <property type="entry name" value="TonB_dep_Rec_b-barrel"/>
    <property type="match status" value="1"/>
</dbReference>
<evidence type="ECO:0000313" key="20">
    <source>
        <dbReference type="Proteomes" id="UP001500469"/>
    </source>
</evidence>
<keyword evidence="9" id="KW-0406">Ion transport</keyword>
<dbReference type="PANTHER" id="PTHR32552:SF68">
    <property type="entry name" value="FERRICHROME OUTER MEMBRANE TRANSPORTER_PHAGE RECEPTOR"/>
    <property type="match status" value="1"/>
</dbReference>
<evidence type="ECO:0000256" key="4">
    <source>
        <dbReference type="ARBA" id="ARBA00022452"/>
    </source>
</evidence>